<dbReference type="RefSeq" id="WP_183207809.1">
    <property type="nucleotide sequence ID" value="NZ_JAAAMM010000002.1"/>
</dbReference>
<dbReference type="AlphaFoldDB" id="A0A7W6HDB8"/>
<reference evidence="1 2" key="1">
    <citation type="submission" date="2020-08" db="EMBL/GenBank/DDBJ databases">
        <title>Genomic Encyclopedia of Type Strains, Phase IV (KMG-IV): sequencing the most valuable type-strain genomes for metagenomic binning, comparative biology and taxonomic classification.</title>
        <authorList>
            <person name="Goeker M."/>
        </authorList>
    </citation>
    <scope>NUCLEOTIDE SEQUENCE [LARGE SCALE GENOMIC DNA]</scope>
    <source>
        <strain evidence="1 2">DSM 103570</strain>
    </source>
</reference>
<comment type="caution">
    <text evidence="1">The sequence shown here is derived from an EMBL/GenBank/DDBJ whole genome shotgun (WGS) entry which is preliminary data.</text>
</comment>
<dbReference type="Proteomes" id="UP000588647">
    <property type="component" value="Unassembled WGS sequence"/>
</dbReference>
<dbReference type="EMBL" id="JACIEM010000002">
    <property type="protein sequence ID" value="MBB4003111.1"/>
    <property type="molecule type" value="Genomic_DNA"/>
</dbReference>
<evidence type="ECO:0000313" key="1">
    <source>
        <dbReference type="EMBL" id="MBB4003111.1"/>
    </source>
</evidence>
<protein>
    <submittedName>
        <fullName evidence="1">Uncharacterized protein</fullName>
    </submittedName>
</protein>
<sequence>MSHAEAFSAELAAASPLVINFVLSPQLTISTTVTGDARQNATVSLVNGSVALWSTTLTQFTPTAEIPYDIVGGQLTIKKGGSFTLTIPTSGQAGSVVASLTVVTPTAPQGIPFNATVASWTLSSSSTS</sequence>
<keyword evidence="2" id="KW-1185">Reference proteome</keyword>
<proteinExistence type="predicted"/>
<accession>A0A7W6HDB8</accession>
<name>A0A7W6HDB8_9HYPH</name>
<gene>
    <name evidence="1" type="ORF">GGR03_002186</name>
</gene>
<evidence type="ECO:0000313" key="2">
    <source>
        <dbReference type="Proteomes" id="UP000588647"/>
    </source>
</evidence>
<organism evidence="1 2">
    <name type="scientific">Aurantimonas endophytica</name>
    <dbReference type="NCBI Taxonomy" id="1522175"/>
    <lineage>
        <taxon>Bacteria</taxon>
        <taxon>Pseudomonadati</taxon>
        <taxon>Pseudomonadota</taxon>
        <taxon>Alphaproteobacteria</taxon>
        <taxon>Hyphomicrobiales</taxon>
        <taxon>Aurantimonadaceae</taxon>
        <taxon>Aurantimonas</taxon>
    </lineage>
</organism>